<name>A0A9P0F698_BEMTA</name>
<dbReference type="Proteomes" id="UP001152759">
    <property type="component" value="Chromosome 6"/>
</dbReference>
<gene>
    <name evidence="1" type="ORF">BEMITA_LOCUS10118</name>
</gene>
<dbReference type="AlphaFoldDB" id="A0A9P0F698"/>
<dbReference type="KEGG" id="btab:109042509"/>
<keyword evidence="2" id="KW-1185">Reference proteome</keyword>
<evidence type="ECO:0000313" key="2">
    <source>
        <dbReference type="Proteomes" id="UP001152759"/>
    </source>
</evidence>
<dbReference type="EMBL" id="OU963867">
    <property type="protein sequence ID" value="CAH0391510.1"/>
    <property type="molecule type" value="Genomic_DNA"/>
</dbReference>
<reference evidence="1" key="1">
    <citation type="submission" date="2021-12" db="EMBL/GenBank/DDBJ databases">
        <authorList>
            <person name="King R."/>
        </authorList>
    </citation>
    <scope>NUCLEOTIDE SEQUENCE</scope>
</reference>
<protein>
    <submittedName>
        <fullName evidence="1">Uncharacterized protein</fullName>
    </submittedName>
</protein>
<proteinExistence type="predicted"/>
<organism evidence="1 2">
    <name type="scientific">Bemisia tabaci</name>
    <name type="common">Sweetpotato whitefly</name>
    <name type="synonym">Aleurodes tabaci</name>
    <dbReference type="NCBI Taxonomy" id="7038"/>
    <lineage>
        <taxon>Eukaryota</taxon>
        <taxon>Metazoa</taxon>
        <taxon>Ecdysozoa</taxon>
        <taxon>Arthropoda</taxon>
        <taxon>Hexapoda</taxon>
        <taxon>Insecta</taxon>
        <taxon>Pterygota</taxon>
        <taxon>Neoptera</taxon>
        <taxon>Paraneoptera</taxon>
        <taxon>Hemiptera</taxon>
        <taxon>Sternorrhyncha</taxon>
        <taxon>Aleyrodoidea</taxon>
        <taxon>Aleyrodidae</taxon>
        <taxon>Aleyrodinae</taxon>
        <taxon>Bemisia</taxon>
    </lineage>
</organism>
<accession>A0A9P0F698</accession>
<evidence type="ECO:0000313" key="1">
    <source>
        <dbReference type="EMBL" id="CAH0391510.1"/>
    </source>
</evidence>
<sequence>MEDSPFLCLEHLAMLRSAVLMWEQPQIQAKINEYFRTEYSCKQPKQKKEKWNDLTQEVVQLLSLVPLPPSIHCEMVHIVRSLGERLFYWTKYAKNMSIASSDFSKPVFWTPMGTIDQVRIIKTLCSRGGPSNVCSLYQLACNNCLEEYVEYLWQQVPREVQEGPFYLEGIYQQAEFHLVAYWKFFMEGKLSFLVNLLKHMSLEASDFYILNHPVHENMFRLAVVEGYHAATKYFWAKLDDEQRERNLLKCAILSIEKSNEVLSGNLFSYKNHVHVDILVFLLWRMSRVQRLELYSRHKNTVLKMLLYTWPWQGLFLCALEEMWPLFSEQDYQSLMHSVMSRLTQDAEQGYPLPHNKFHRIFQAVWRATPPHLKQSVDRNCWQVLSVLFKVEDISSISMIVNDPDLRERRHDLIAEGKSYFTNLIKEEKFELLEQCMEELHFSEEEQNSLKSQIHINIDYMRFIKQEEYERVDKYLAWAMKKQEDRLNLKQKLRCSPFSVAHICTLWSVPLGDLSDAKRRSAKFLDWLFDAEEDQLAFKINHLTLSELHAKIITKFIPFNHFEIVEPFLEWCLLTHEEIQDLKARVVAETAASTCKRLVSADLLFVVEHFLAWAFAEADRREFAQADRREFAQQFILSEDGVMAACNLVRKCRSINASRAARLEKFEMLFNLFLHSLETKEVFKVRYRMYVNEFISGRVVEDYLFFFDVLDAFEVPVW</sequence>